<dbReference type="Gene3D" id="1.10.30.50">
    <property type="match status" value="1"/>
</dbReference>
<dbReference type="Pfam" id="PF01844">
    <property type="entry name" value="HNH"/>
    <property type="match status" value="1"/>
</dbReference>
<reference evidence="2 3" key="1">
    <citation type="submission" date="2020-02" db="EMBL/GenBank/DDBJ databases">
        <title>Genome sequence of strain CCNWXJ40-4.</title>
        <authorList>
            <person name="Gao J."/>
            <person name="Sun J."/>
        </authorList>
    </citation>
    <scope>NUCLEOTIDE SEQUENCE [LARGE SCALE GENOMIC DNA]</scope>
    <source>
        <strain evidence="2 3">CCNWXJ 40-4</strain>
    </source>
</reference>
<dbReference type="GO" id="GO:0003676">
    <property type="term" value="F:nucleic acid binding"/>
    <property type="evidence" value="ECO:0007669"/>
    <property type="project" value="InterPro"/>
</dbReference>
<comment type="caution">
    <text evidence="2">The sequence shown here is derived from an EMBL/GenBank/DDBJ whole genome shotgun (WGS) entry which is preliminary data.</text>
</comment>
<dbReference type="GO" id="GO:0004519">
    <property type="term" value="F:endonuclease activity"/>
    <property type="evidence" value="ECO:0007669"/>
    <property type="project" value="UniProtKB-KW"/>
</dbReference>
<proteinExistence type="predicted"/>
<protein>
    <submittedName>
        <fullName evidence="2">HNH endonuclease</fullName>
    </submittedName>
</protein>
<keyword evidence="2" id="KW-0378">Hydrolase</keyword>
<sequence>MGKGGPRPELRAVLREKQGGRCCYCLIKMRICFSNSKRPDAETLEHLDRRADGGGNGRDNIALACLDCNTGRGSIDWLTYCTIKRGEHYEAGR</sequence>
<evidence type="ECO:0000259" key="1">
    <source>
        <dbReference type="Pfam" id="PF01844"/>
    </source>
</evidence>
<dbReference type="GO" id="GO:0008270">
    <property type="term" value="F:zinc ion binding"/>
    <property type="evidence" value="ECO:0007669"/>
    <property type="project" value="InterPro"/>
</dbReference>
<dbReference type="InterPro" id="IPR002711">
    <property type="entry name" value="HNH"/>
</dbReference>
<keyword evidence="2" id="KW-0540">Nuclease</keyword>
<keyword evidence="3" id="KW-1185">Reference proteome</keyword>
<dbReference type="Proteomes" id="UP001642900">
    <property type="component" value="Unassembled WGS sequence"/>
</dbReference>
<evidence type="ECO:0000313" key="2">
    <source>
        <dbReference type="EMBL" id="NGO51594.1"/>
    </source>
</evidence>
<gene>
    <name evidence="2" type="ORF">G6N73_10455</name>
</gene>
<organism evidence="2 3">
    <name type="scientific">Allomesorhizobium camelthorni</name>
    <dbReference type="NCBI Taxonomy" id="475069"/>
    <lineage>
        <taxon>Bacteria</taxon>
        <taxon>Pseudomonadati</taxon>
        <taxon>Pseudomonadota</taxon>
        <taxon>Alphaproteobacteria</taxon>
        <taxon>Hyphomicrobiales</taxon>
        <taxon>Phyllobacteriaceae</taxon>
        <taxon>Allomesorhizobium</taxon>
    </lineage>
</organism>
<accession>A0A6G4WAI9</accession>
<dbReference type="RefSeq" id="WP_165027262.1">
    <property type="nucleotide sequence ID" value="NZ_JAAKZF010000010.1"/>
</dbReference>
<dbReference type="EMBL" id="JAAKZF010000010">
    <property type="protein sequence ID" value="NGO51594.1"/>
    <property type="molecule type" value="Genomic_DNA"/>
</dbReference>
<dbReference type="AlphaFoldDB" id="A0A6G4WAI9"/>
<feature type="domain" description="HNH" evidence="1">
    <location>
        <begin position="22"/>
        <end position="73"/>
    </location>
</feature>
<evidence type="ECO:0000313" key="3">
    <source>
        <dbReference type="Proteomes" id="UP001642900"/>
    </source>
</evidence>
<keyword evidence="2" id="KW-0255">Endonuclease</keyword>
<name>A0A6G4WAI9_9HYPH</name>